<proteinExistence type="inferred from homology"/>
<evidence type="ECO:0000256" key="4">
    <source>
        <dbReference type="ARBA" id="ARBA00022741"/>
    </source>
</evidence>
<comment type="catalytic activity">
    <reaction evidence="8 9">
        <text>(R)-4'-phosphopantetheine + ATP + H(+) = 3'-dephospho-CoA + diphosphate</text>
        <dbReference type="Rhea" id="RHEA:19801"/>
        <dbReference type="ChEBI" id="CHEBI:15378"/>
        <dbReference type="ChEBI" id="CHEBI:30616"/>
        <dbReference type="ChEBI" id="CHEBI:33019"/>
        <dbReference type="ChEBI" id="CHEBI:57328"/>
        <dbReference type="ChEBI" id="CHEBI:61723"/>
        <dbReference type="EC" id="2.7.7.3"/>
    </reaction>
</comment>
<comment type="similarity">
    <text evidence="9">Belongs to the bacterial CoaD family.</text>
</comment>
<evidence type="ECO:0000256" key="2">
    <source>
        <dbReference type="ARBA" id="ARBA00022679"/>
    </source>
</evidence>
<feature type="binding site" evidence="9">
    <location>
        <position position="43"/>
    </location>
    <ligand>
        <name>substrate</name>
    </ligand>
</feature>
<dbReference type="UniPathway" id="UPA00241">
    <property type="reaction ID" value="UER00355"/>
</dbReference>
<dbReference type="InterPro" id="IPR004821">
    <property type="entry name" value="Cyt_trans-like"/>
</dbReference>
<comment type="caution">
    <text evidence="11">The sequence shown here is derived from an EMBL/GenBank/DDBJ whole genome shotgun (WGS) entry which is preliminary data.</text>
</comment>
<evidence type="ECO:0000313" key="12">
    <source>
        <dbReference type="Proteomes" id="UP000442619"/>
    </source>
</evidence>
<comment type="pathway">
    <text evidence="9">Cofactor biosynthesis; coenzyme A biosynthesis; CoA from (R)-pantothenate: step 4/5.</text>
</comment>
<evidence type="ECO:0000256" key="8">
    <source>
        <dbReference type="ARBA" id="ARBA00029346"/>
    </source>
</evidence>
<feature type="binding site" evidence="9">
    <location>
        <begin position="125"/>
        <end position="131"/>
    </location>
    <ligand>
        <name>ATP</name>
        <dbReference type="ChEBI" id="CHEBI:30616"/>
    </ligand>
</feature>
<dbReference type="Pfam" id="PF01467">
    <property type="entry name" value="CTP_transf_like"/>
    <property type="match status" value="1"/>
</dbReference>
<comment type="subunit">
    <text evidence="9">Homohexamer.</text>
</comment>
<dbReference type="NCBIfam" id="TIGR01510">
    <property type="entry name" value="coaD_prev_kdtB"/>
    <property type="match status" value="1"/>
</dbReference>
<dbReference type="EMBL" id="VUNM01000020">
    <property type="protein sequence ID" value="MST89604.1"/>
    <property type="molecule type" value="Genomic_DNA"/>
</dbReference>
<feature type="binding site" evidence="9">
    <location>
        <position position="100"/>
    </location>
    <ligand>
        <name>ATP</name>
        <dbReference type="ChEBI" id="CHEBI:30616"/>
    </ligand>
</feature>
<keyword evidence="5 9" id="KW-0067">ATP-binding</keyword>
<evidence type="ECO:0000256" key="6">
    <source>
        <dbReference type="ARBA" id="ARBA00022842"/>
    </source>
</evidence>
<feature type="binding site" evidence="9">
    <location>
        <begin position="11"/>
        <end position="12"/>
    </location>
    <ligand>
        <name>ATP</name>
        <dbReference type="ChEBI" id="CHEBI:30616"/>
    </ligand>
</feature>
<feature type="binding site" evidence="9">
    <location>
        <position position="89"/>
    </location>
    <ligand>
        <name>substrate</name>
    </ligand>
</feature>
<keyword evidence="7 9" id="KW-0173">Coenzyme A biosynthesis</keyword>
<keyword evidence="6 9" id="KW-0460">Magnesium</keyword>
<evidence type="ECO:0000259" key="10">
    <source>
        <dbReference type="Pfam" id="PF01467"/>
    </source>
</evidence>
<feature type="domain" description="Cytidyltransferase-like" evidence="10">
    <location>
        <begin position="7"/>
        <end position="135"/>
    </location>
</feature>
<dbReference type="HAMAP" id="MF_00151">
    <property type="entry name" value="PPAT_bact"/>
    <property type="match status" value="1"/>
</dbReference>
<keyword evidence="2 9" id="KW-0808">Transferase</keyword>
<keyword evidence="12" id="KW-1185">Reference proteome</keyword>
<dbReference type="GO" id="GO:0005737">
    <property type="term" value="C:cytoplasm"/>
    <property type="evidence" value="ECO:0007669"/>
    <property type="project" value="UniProtKB-SubCell"/>
</dbReference>
<evidence type="ECO:0000256" key="7">
    <source>
        <dbReference type="ARBA" id="ARBA00022993"/>
    </source>
</evidence>
<feature type="binding site" evidence="9">
    <location>
        <begin position="90"/>
        <end position="92"/>
    </location>
    <ligand>
        <name>ATP</name>
        <dbReference type="ChEBI" id="CHEBI:30616"/>
    </ligand>
</feature>
<name>A0A844FV54_9FIRM</name>
<accession>A0A844FV54</accession>
<dbReference type="Gene3D" id="3.40.50.620">
    <property type="entry name" value="HUPs"/>
    <property type="match status" value="1"/>
</dbReference>
<keyword evidence="1 9" id="KW-0963">Cytoplasm</keyword>
<dbReference type="InterPro" id="IPR001980">
    <property type="entry name" value="PPAT"/>
</dbReference>
<organism evidence="11 12">
    <name type="scientific">Sharpea porci</name>
    <dbReference type="NCBI Taxonomy" id="2652286"/>
    <lineage>
        <taxon>Bacteria</taxon>
        <taxon>Bacillati</taxon>
        <taxon>Bacillota</taxon>
        <taxon>Erysipelotrichia</taxon>
        <taxon>Erysipelotrichales</taxon>
        <taxon>Coprobacillaceae</taxon>
        <taxon>Sharpea</taxon>
    </lineage>
</organism>
<reference evidence="11 12" key="1">
    <citation type="submission" date="2019-08" db="EMBL/GenBank/DDBJ databases">
        <title>In-depth cultivation of the pig gut microbiome towards novel bacterial diversity and tailored functional studies.</title>
        <authorList>
            <person name="Wylensek D."/>
            <person name="Hitch T.C.A."/>
            <person name="Clavel T."/>
        </authorList>
    </citation>
    <scope>NUCLEOTIDE SEQUENCE [LARGE SCALE GENOMIC DNA]</scope>
    <source>
        <strain evidence="11 12">CA-Schmier-601-WT-3</strain>
    </source>
</reference>
<dbReference type="SUPFAM" id="SSF52374">
    <property type="entry name" value="Nucleotidylyl transferase"/>
    <property type="match status" value="1"/>
</dbReference>
<sequence>MIMIKAVYAGTFDPITNGHLDMIKRALALFDEVHVVIFDNPVKATLFSIDERLAMIHEATKDLQHIIIAASDKLAVEYCEEVGAKVLVRGIRATNDYHYESMMAYSNKFLDENIEEVFLMTRLDYTFVSSSAIKEIASHHRDVSTLVPDCVNKALKEKYHS</sequence>
<evidence type="ECO:0000256" key="3">
    <source>
        <dbReference type="ARBA" id="ARBA00022695"/>
    </source>
</evidence>
<keyword evidence="4 9" id="KW-0547">Nucleotide-binding</keyword>
<feature type="binding site" evidence="9">
    <location>
        <position position="19"/>
    </location>
    <ligand>
        <name>ATP</name>
        <dbReference type="ChEBI" id="CHEBI:30616"/>
    </ligand>
</feature>
<feature type="binding site" evidence="9">
    <location>
        <position position="75"/>
    </location>
    <ligand>
        <name>substrate</name>
    </ligand>
</feature>
<dbReference type="PANTHER" id="PTHR21342">
    <property type="entry name" value="PHOSPHOPANTETHEINE ADENYLYLTRANSFERASE"/>
    <property type="match status" value="1"/>
</dbReference>
<dbReference type="GO" id="GO:0015937">
    <property type="term" value="P:coenzyme A biosynthetic process"/>
    <property type="evidence" value="ECO:0007669"/>
    <property type="project" value="UniProtKB-UniRule"/>
</dbReference>
<protein>
    <recommendedName>
        <fullName evidence="9">Phosphopantetheine adenylyltransferase</fullName>
        <ecNumber evidence="9">2.7.7.3</ecNumber>
    </recommendedName>
    <alternativeName>
        <fullName evidence="9">Dephospho-CoA pyrophosphorylase</fullName>
    </alternativeName>
    <alternativeName>
        <fullName evidence="9">Pantetheine-phosphate adenylyltransferase</fullName>
        <shortName evidence="9">PPAT</shortName>
    </alternativeName>
</protein>
<dbReference type="InterPro" id="IPR014729">
    <property type="entry name" value="Rossmann-like_a/b/a_fold"/>
</dbReference>
<comment type="cofactor">
    <cofactor evidence="9">
        <name>Mg(2+)</name>
        <dbReference type="ChEBI" id="CHEBI:18420"/>
    </cofactor>
</comment>
<dbReference type="Proteomes" id="UP000442619">
    <property type="component" value="Unassembled WGS sequence"/>
</dbReference>
<dbReference type="GO" id="GO:0005524">
    <property type="term" value="F:ATP binding"/>
    <property type="evidence" value="ECO:0007669"/>
    <property type="project" value="UniProtKB-KW"/>
</dbReference>
<dbReference type="AlphaFoldDB" id="A0A844FV54"/>
<dbReference type="EC" id="2.7.7.3" evidence="9"/>
<feature type="binding site" evidence="9">
    <location>
        <position position="11"/>
    </location>
    <ligand>
        <name>substrate</name>
    </ligand>
</feature>
<dbReference type="GO" id="GO:0004595">
    <property type="term" value="F:pantetheine-phosphate adenylyltransferase activity"/>
    <property type="evidence" value="ECO:0007669"/>
    <property type="project" value="UniProtKB-UniRule"/>
</dbReference>
<keyword evidence="3 9" id="KW-0548">Nucleotidyltransferase</keyword>
<feature type="site" description="Transition state stabilizer" evidence="9">
    <location>
        <position position="19"/>
    </location>
</feature>
<comment type="function">
    <text evidence="9">Reversibly transfers an adenylyl group from ATP to 4'-phosphopantetheine, yielding dephospho-CoA (dPCoA) and pyrophosphate.</text>
</comment>
<dbReference type="PRINTS" id="PR01020">
    <property type="entry name" value="LPSBIOSNTHSS"/>
</dbReference>
<dbReference type="CDD" id="cd02163">
    <property type="entry name" value="PPAT"/>
    <property type="match status" value="1"/>
</dbReference>
<evidence type="ECO:0000256" key="5">
    <source>
        <dbReference type="ARBA" id="ARBA00022840"/>
    </source>
</evidence>
<evidence type="ECO:0000313" key="11">
    <source>
        <dbReference type="EMBL" id="MST89604.1"/>
    </source>
</evidence>
<evidence type="ECO:0000256" key="1">
    <source>
        <dbReference type="ARBA" id="ARBA00022490"/>
    </source>
</evidence>
<dbReference type="PANTHER" id="PTHR21342:SF1">
    <property type="entry name" value="PHOSPHOPANTETHEINE ADENYLYLTRANSFERASE"/>
    <property type="match status" value="1"/>
</dbReference>
<comment type="subcellular location">
    <subcellularLocation>
        <location evidence="9">Cytoplasm</location>
    </subcellularLocation>
</comment>
<gene>
    <name evidence="9 11" type="primary">coaD</name>
    <name evidence="11" type="ORF">FYJ79_08485</name>
</gene>
<dbReference type="NCBIfam" id="TIGR00125">
    <property type="entry name" value="cyt_tran_rel"/>
    <property type="match status" value="1"/>
</dbReference>
<evidence type="ECO:0000256" key="9">
    <source>
        <dbReference type="HAMAP-Rule" id="MF_00151"/>
    </source>
</evidence>